<sequence>MPAFHPSPTAKEWSEDLRLNIADSLFNNTSEGICITDAGERIIEVNPTFCKLSGYSKEELLGKTPRILKSGLQDRDFFVTMWADLYDIGQWHGELWNRNKTGELFAVRINISAICNGLGSVSLYLAMMADITAMKVQQTEWKRNANHDQLTALPNRILLMDRLHQAMAQSQRTGLILAICYLDLDKFKEINDRYGHAEGDAVLVELASRLQRFVREGDTVARIGGDEFILLLWGLAGIEECNSTLNRLLAEISAPMTLGTTAISMTASVGVSIFPQDGDDPLSLTAQADSAMYRAKVAGGNRLSYF</sequence>
<dbReference type="FunFam" id="3.30.70.270:FF:000001">
    <property type="entry name" value="Diguanylate cyclase domain protein"/>
    <property type="match status" value="1"/>
</dbReference>
<dbReference type="KEGG" id="aiq:Azoinq_11695"/>
<dbReference type="InterPro" id="IPR052163">
    <property type="entry name" value="DGC-Regulatory_Protein"/>
</dbReference>
<name>A0A975SME4_9RHOO</name>
<evidence type="ECO:0000259" key="1">
    <source>
        <dbReference type="PROSITE" id="PS50112"/>
    </source>
</evidence>
<evidence type="ECO:0000313" key="4">
    <source>
        <dbReference type="Proteomes" id="UP000683428"/>
    </source>
</evidence>
<dbReference type="Proteomes" id="UP000683428">
    <property type="component" value="Chromosome"/>
</dbReference>
<dbReference type="Pfam" id="PF13426">
    <property type="entry name" value="PAS_9"/>
    <property type="match status" value="1"/>
</dbReference>
<dbReference type="GO" id="GO:0003824">
    <property type="term" value="F:catalytic activity"/>
    <property type="evidence" value="ECO:0007669"/>
    <property type="project" value="UniProtKB-ARBA"/>
</dbReference>
<accession>A0A975SME4</accession>
<evidence type="ECO:0000259" key="2">
    <source>
        <dbReference type="PROSITE" id="PS50887"/>
    </source>
</evidence>
<dbReference type="AlphaFoldDB" id="A0A975SME4"/>
<dbReference type="Pfam" id="PF00990">
    <property type="entry name" value="GGDEF"/>
    <property type="match status" value="1"/>
</dbReference>
<organism evidence="3 4">
    <name type="scientific">Azospira inquinata</name>
    <dbReference type="NCBI Taxonomy" id="2785627"/>
    <lineage>
        <taxon>Bacteria</taxon>
        <taxon>Pseudomonadati</taxon>
        <taxon>Pseudomonadota</taxon>
        <taxon>Betaproteobacteria</taxon>
        <taxon>Rhodocyclales</taxon>
        <taxon>Rhodocyclaceae</taxon>
        <taxon>Azospira</taxon>
    </lineage>
</organism>
<dbReference type="InterPro" id="IPR000014">
    <property type="entry name" value="PAS"/>
</dbReference>
<feature type="domain" description="PAS" evidence="1">
    <location>
        <begin position="25"/>
        <end position="64"/>
    </location>
</feature>
<dbReference type="CDD" id="cd01949">
    <property type="entry name" value="GGDEF"/>
    <property type="match status" value="1"/>
</dbReference>
<dbReference type="NCBIfam" id="TIGR00229">
    <property type="entry name" value="sensory_box"/>
    <property type="match status" value="1"/>
</dbReference>
<evidence type="ECO:0000313" key="3">
    <source>
        <dbReference type="EMBL" id="QWT48509.1"/>
    </source>
</evidence>
<dbReference type="EMBL" id="CP064782">
    <property type="protein sequence ID" value="QWT48509.1"/>
    <property type="molecule type" value="Genomic_DNA"/>
</dbReference>
<dbReference type="PROSITE" id="PS50887">
    <property type="entry name" value="GGDEF"/>
    <property type="match status" value="1"/>
</dbReference>
<gene>
    <name evidence="3" type="ORF">Azoinq_11695</name>
</gene>
<proteinExistence type="predicted"/>
<reference evidence="3" key="1">
    <citation type="submission" date="2020-11" db="EMBL/GenBank/DDBJ databases">
        <title>Azospira inquinata sp. nov.</title>
        <authorList>
            <person name="Moe W.M."/>
            <person name="Mikes M.C."/>
        </authorList>
    </citation>
    <scope>NUCLEOTIDE SEQUENCE</scope>
    <source>
        <strain evidence="3">Azo-3</strain>
    </source>
</reference>
<dbReference type="CDD" id="cd00130">
    <property type="entry name" value="PAS"/>
    <property type="match status" value="1"/>
</dbReference>
<dbReference type="PROSITE" id="PS50112">
    <property type="entry name" value="PAS"/>
    <property type="match status" value="1"/>
</dbReference>
<dbReference type="PANTHER" id="PTHR46663">
    <property type="entry name" value="DIGUANYLATE CYCLASE DGCT-RELATED"/>
    <property type="match status" value="1"/>
</dbReference>
<dbReference type="SMART" id="SM00091">
    <property type="entry name" value="PAS"/>
    <property type="match status" value="1"/>
</dbReference>
<keyword evidence="4" id="KW-1185">Reference proteome</keyword>
<dbReference type="RefSeq" id="WP_216128876.1">
    <property type="nucleotide sequence ID" value="NZ_CP064782.1"/>
</dbReference>
<feature type="domain" description="GGDEF" evidence="2">
    <location>
        <begin position="175"/>
        <end position="306"/>
    </location>
</feature>
<dbReference type="PANTHER" id="PTHR46663:SF3">
    <property type="entry name" value="SLL0267 PROTEIN"/>
    <property type="match status" value="1"/>
</dbReference>
<dbReference type="InterPro" id="IPR000160">
    <property type="entry name" value="GGDEF_dom"/>
</dbReference>
<protein>
    <submittedName>
        <fullName evidence="3">Sensor domain-containing diguanylate cyclase</fullName>
    </submittedName>
</protein>
<dbReference type="SMART" id="SM00267">
    <property type="entry name" value="GGDEF"/>
    <property type="match status" value="1"/>
</dbReference>
<dbReference type="NCBIfam" id="TIGR00254">
    <property type="entry name" value="GGDEF"/>
    <property type="match status" value="1"/>
</dbReference>